<dbReference type="Pfam" id="PF07687">
    <property type="entry name" value="M20_dimer"/>
    <property type="match status" value="1"/>
</dbReference>
<dbReference type="GO" id="GO:0005829">
    <property type="term" value="C:cytosol"/>
    <property type="evidence" value="ECO:0007669"/>
    <property type="project" value="TreeGrafter"/>
</dbReference>
<keyword evidence="4" id="KW-0479">Metal-binding</keyword>
<comment type="cofactor">
    <cofactor evidence="2">
        <name>Zn(2+)</name>
        <dbReference type="ChEBI" id="CHEBI:29105"/>
    </cofactor>
</comment>
<evidence type="ECO:0000256" key="12">
    <source>
        <dbReference type="ARBA" id="ARBA00044252"/>
    </source>
</evidence>
<dbReference type="PANTHER" id="PTHR43501">
    <property type="entry name" value="CYTOSOL NON-SPECIFIC DIPEPTIDASE"/>
    <property type="match status" value="1"/>
</dbReference>
<proteinExistence type="inferred from homology"/>
<evidence type="ECO:0000256" key="2">
    <source>
        <dbReference type="ARBA" id="ARBA00001947"/>
    </source>
</evidence>
<evidence type="ECO:0000256" key="10">
    <source>
        <dbReference type="ARBA" id="ARBA00036421"/>
    </source>
</evidence>
<sequence length="492" mass="54572">MMTTAVDMVSELNIETLKNESIWQYFIEITQIPRPTFHEEKIKAYLLEWAKNNSFKTKIDQADNIAIYVPATKGYESHKPVVLQAHKDMVCEKNEEVTFDFLNDSLQLEIIDGWLKAKGTTLGADNGIGIAAAMAAATDKDIKRPALEILITASEERGLIGANNLSKDLLTANTMINLDTESWGDIYVGCAGSQSATMTFKNESIDQSSSLQSIEIIVNGLKGGHSGLDIDKARINAAKFMSMMLDDLDQNHSYSMNEIKAGNLPNAIPREAKAIISCQVEDVAQIKETLTHYYHNWFAIYHKNEPNFALTIKEVATAKTAFNDDLKHRLLNVLTSIHSGVLAMSPAMPNLVESSNNLSSIKLKDDDIVITVYTRSDNNLAINNFMQSIKRIAAQNNVIFNKSQLSPGWKPDMSSNALKIAKDSYFSLYSKKANIKAIHAGLECGAIVDKYPHMDMVSIGPSIEGAHSPDEKVKIDTVSEFYQLLKAMLERL</sequence>
<accession>A0A8J2Z6M0</accession>
<keyword evidence="6" id="KW-0862">Zinc</keyword>
<evidence type="ECO:0000256" key="8">
    <source>
        <dbReference type="ARBA" id="ARBA00023049"/>
    </source>
</evidence>
<evidence type="ECO:0000256" key="7">
    <source>
        <dbReference type="ARBA" id="ARBA00022997"/>
    </source>
</evidence>
<gene>
    <name evidence="20" type="ORF">GCM10010995_26280</name>
</gene>
<evidence type="ECO:0000256" key="13">
    <source>
        <dbReference type="ARBA" id="ARBA00061423"/>
    </source>
</evidence>
<evidence type="ECO:0000256" key="9">
    <source>
        <dbReference type="ARBA" id="ARBA00023285"/>
    </source>
</evidence>
<dbReference type="AlphaFoldDB" id="A0A8J2Z6M0"/>
<dbReference type="PIRSF" id="PIRSF016599">
    <property type="entry name" value="Xaa-His_dipept"/>
    <property type="match status" value="1"/>
</dbReference>
<evidence type="ECO:0000256" key="5">
    <source>
        <dbReference type="ARBA" id="ARBA00022801"/>
    </source>
</evidence>
<organism evidence="20 21">
    <name type="scientific">Cysteiniphilum litorale</name>
    <dbReference type="NCBI Taxonomy" id="2056700"/>
    <lineage>
        <taxon>Bacteria</taxon>
        <taxon>Pseudomonadati</taxon>
        <taxon>Pseudomonadota</taxon>
        <taxon>Gammaproteobacteria</taxon>
        <taxon>Thiotrichales</taxon>
        <taxon>Fastidiosibacteraceae</taxon>
        <taxon>Cysteiniphilum</taxon>
    </lineage>
</organism>
<dbReference type="PRINTS" id="PR00934">
    <property type="entry name" value="XHISDIPTASE"/>
</dbReference>
<evidence type="ECO:0000256" key="11">
    <source>
        <dbReference type="ARBA" id="ARBA00038976"/>
    </source>
</evidence>
<dbReference type="NCBIfam" id="TIGR01893">
    <property type="entry name" value="aa-his-dipept"/>
    <property type="match status" value="1"/>
</dbReference>
<dbReference type="SUPFAM" id="SSF53187">
    <property type="entry name" value="Zn-dependent exopeptidases"/>
    <property type="match status" value="1"/>
</dbReference>
<dbReference type="EMBL" id="BMJS01000053">
    <property type="protein sequence ID" value="GGG07441.1"/>
    <property type="molecule type" value="Genomic_DNA"/>
</dbReference>
<dbReference type="FunFam" id="3.40.630.10:FF:000015">
    <property type="entry name" value="Aminoacyl-histidine dipeptidase PepD"/>
    <property type="match status" value="1"/>
</dbReference>
<dbReference type="GO" id="GO:0070573">
    <property type="term" value="F:metallodipeptidase activity"/>
    <property type="evidence" value="ECO:0007669"/>
    <property type="project" value="TreeGrafter"/>
</dbReference>
<evidence type="ECO:0000259" key="19">
    <source>
        <dbReference type="Pfam" id="PF07687"/>
    </source>
</evidence>
<feature type="domain" description="Peptidase M20 dimerisation" evidence="19">
    <location>
        <begin position="220"/>
        <end position="289"/>
    </location>
</feature>
<dbReference type="GO" id="GO:0046872">
    <property type="term" value="F:metal ion binding"/>
    <property type="evidence" value="ECO:0007669"/>
    <property type="project" value="UniProtKB-KW"/>
</dbReference>
<evidence type="ECO:0000313" key="20">
    <source>
        <dbReference type="EMBL" id="GGG07441.1"/>
    </source>
</evidence>
<keyword evidence="8" id="KW-0482">Metalloprotease</keyword>
<evidence type="ECO:0000256" key="15">
    <source>
        <dbReference type="ARBA" id="ARBA00075285"/>
    </source>
</evidence>
<dbReference type="InterPro" id="IPR001160">
    <property type="entry name" value="Peptidase_M20C"/>
</dbReference>
<evidence type="ECO:0000256" key="18">
    <source>
        <dbReference type="ARBA" id="ARBA00078074"/>
    </source>
</evidence>
<comment type="similarity">
    <text evidence="13">Belongs to the peptidase M20C family.</text>
</comment>
<protein>
    <recommendedName>
        <fullName evidence="14">Cytosol non-specific dipeptidase</fullName>
        <ecNumber evidence="11">3.4.13.18</ecNumber>
    </recommendedName>
    <alternativeName>
        <fullName evidence="17">Aminoacyl-histidine dipeptidase</fullName>
    </alternativeName>
    <alternativeName>
        <fullName evidence="16">Beta-alanyl-histidine dipeptidase</fullName>
    </alternativeName>
    <alternativeName>
        <fullName evidence="15">Carnosinase</fullName>
    </alternativeName>
    <alternativeName>
        <fullName evidence="12">Peptidase D</fullName>
    </alternativeName>
    <alternativeName>
        <fullName evidence="18">Xaa-His dipeptidase</fullName>
    </alternativeName>
</protein>
<dbReference type="Proteomes" id="UP000636949">
    <property type="component" value="Unassembled WGS sequence"/>
</dbReference>
<evidence type="ECO:0000256" key="14">
    <source>
        <dbReference type="ARBA" id="ARBA00071271"/>
    </source>
</evidence>
<dbReference type="GO" id="GO:0006508">
    <property type="term" value="P:proteolysis"/>
    <property type="evidence" value="ECO:0007669"/>
    <property type="project" value="UniProtKB-KW"/>
</dbReference>
<dbReference type="Pfam" id="PF01546">
    <property type="entry name" value="Peptidase_M20"/>
    <property type="match status" value="1"/>
</dbReference>
<comment type="caution">
    <text evidence="20">The sequence shown here is derived from an EMBL/GenBank/DDBJ whole genome shotgun (WGS) entry which is preliminary data.</text>
</comment>
<dbReference type="InterPro" id="IPR002933">
    <property type="entry name" value="Peptidase_M20"/>
</dbReference>
<dbReference type="Gene3D" id="3.40.630.10">
    <property type="entry name" value="Zn peptidases"/>
    <property type="match status" value="2"/>
</dbReference>
<dbReference type="EC" id="3.4.13.18" evidence="11"/>
<comment type="catalytic activity">
    <reaction evidence="10">
        <text>Hydrolysis of dipeptides, preferentially hydrophobic dipeptides including prolyl amino acids.</text>
        <dbReference type="EC" id="3.4.13.18"/>
    </reaction>
</comment>
<evidence type="ECO:0000256" key="6">
    <source>
        <dbReference type="ARBA" id="ARBA00022833"/>
    </source>
</evidence>
<keyword evidence="5" id="KW-0378">Hydrolase</keyword>
<dbReference type="FunFam" id="3.40.630.10:FF:000018">
    <property type="entry name" value="Aminoacyl-histidine dipeptidase PepD"/>
    <property type="match status" value="1"/>
</dbReference>
<reference evidence="20" key="2">
    <citation type="submission" date="2020-09" db="EMBL/GenBank/DDBJ databases">
        <authorList>
            <person name="Sun Q."/>
            <person name="Zhou Y."/>
        </authorList>
    </citation>
    <scope>NUCLEOTIDE SEQUENCE</scope>
    <source>
        <strain evidence="20">CGMCC 1.15758</strain>
    </source>
</reference>
<keyword evidence="9" id="KW-0170">Cobalt</keyword>
<keyword evidence="3" id="KW-0645">Protease</keyword>
<evidence type="ECO:0000256" key="17">
    <source>
        <dbReference type="ARBA" id="ARBA00077688"/>
    </source>
</evidence>
<comment type="cofactor">
    <cofactor evidence="1">
        <name>Co(2+)</name>
        <dbReference type="ChEBI" id="CHEBI:48828"/>
    </cofactor>
</comment>
<evidence type="ECO:0000256" key="3">
    <source>
        <dbReference type="ARBA" id="ARBA00022670"/>
    </source>
</evidence>
<dbReference type="PANTHER" id="PTHR43501:SF1">
    <property type="entry name" value="CYTOSOL NON-SPECIFIC DIPEPTIDASE"/>
    <property type="match status" value="1"/>
</dbReference>
<dbReference type="InterPro" id="IPR011650">
    <property type="entry name" value="Peptidase_M20_dimer"/>
</dbReference>
<evidence type="ECO:0000256" key="4">
    <source>
        <dbReference type="ARBA" id="ARBA00022723"/>
    </source>
</evidence>
<evidence type="ECO:0000313" key="21">
    <source>
        <dbReference type="Proteomes" id="UP000636949"/>
    </source>
</evidence>
<name>A0A8J2Z6M0_9GAMM</name>
<reference evidence="20" key="1">
    <citation type="journal article" date="2014" name="Int. J. Syst. Evol. Microbiol.">
        <title>Complete genome sequence of Corynebacterium casei LMG S-19264T (=DSM 44701T), isolated from a smear-ripened cheese.</title>
        <authorList>
            <consortium name="US DOE Joint Genome Institute (JGI-PGF)"/>
            <person name="Walter F."/>
            <person name="Albersmeier A."/>
            <person name="Kalinowski J."/>
            <person name="Ruckert C."/>
        </authorList>
    </citation>
    <scope>NUCLEOTIDE SEQUENCE</scope>
    <source>
        <strain evidence="20">CGMCC 1.15758</strain>
    </source>
</reference>
<keyword evidence="7" id="KW-0224">Dipeptidase</keyword>
<evidence type="ECO:0000256" key="1">
    <source>
        <dbReference type="ARBA" id="ARBA00001941"/>
    </source>
</evidence>
<dbReference type="RefSeq" id="WP_117003942.1">
    <property type="nucleotide sequence ID" value="NZ_QLIQ01000053.1"/>
</dbReference>
<keyword evidence="21" id="KW-1185">Reference proteome</keyword>
<evidence type="ECO:0000256" key="16">
    <source>
        <dbReference type="ARBA" id="ARBA00076004"/>
    </source>
</evidence>